<evidence type="ECO:0000313" key="1">
    <source>
        <dbReference type="EMBL" id="CAI9180389.1"/>
    </source>
</evidence>
<accession>A0ABN9A8X4</accession>
<evidence type="ECO:0000313" key="2">
    <source>
        <dbReference type="Proteomes" id="UP001176941"/>
    </source>
</evidence>
<keyword evidence="2" id="KW-1185">Reference proteome</keyword>
<proteinExistence type="predicted"/>
<protein>
    <submittedName>
        <fullName evidence="1">Uncharacterized protein</fullName>
    </submittedName>
</protein>
<gene>
    <name evidence="1" type="ORF">MRATA1EN1_LOCUS29351</name>
</gene>
<dbReference type="Proteomes" id="UP001176941">
    <property type="component" value="Chromosome X"/>
</dbReference>
<name>A0ABN9A8X4_RANTA</name>
<sequence>MFLEIALGKAQVQFSLLPQFSSVTQSCPTLCNPMDCSMPGFPVLHQLLELAQTQVHRASDAIQPSHPLSSLSPPDFNLSHHQGLFQGVSSSHQMAKVLEFQLQYQPFQ</sequence>
<dbReference type="EMBL" id="OX460343">
    <property type="protein sequence ID" value="CAI9180389.1"/>
    <property type="molecule type" value="Genomic_DNA"/>
</dbReference>
<reference evidence="1" key="1">
    <citation type="submission" date="2023-04" db="EMBL/GenBank/DDBJ databases">
        <authorList>
            <consortium name="ELIXIR-Norway"/>
        </authorList>
    </citation>
    <scope>NUCLEOTIDE SEQUENCE [LARGE SCALE GENOMIC DNA]</scope>
</reference>
<organism evidence="1 2">
    <name type="scientific">Rangifer tarandus platyrhynchus</name>
    <name type="common">Svalbard reindeer</name>
    <dbReference type="NCBI Taxonomy" id="3082113"/>
    <lineage>
        <taxon>Eukaryota</taxon>
        <taxon>Metazoa</taxon>
        <taxon>Chordata</taxon>
        <taxon>Craniata</taxon>
        <taxon>Vertebrata</taxon>
        <taxon>Euteleostomi</taxon>
        <taxon>Mammalia</taxon>
        <taxon>Eutheria</taxon>
        <taxon>Laurasiatheria</taxon>
        <taxon>Artiodactyla</taxon>
        <taxon>Ruminantia</taxon>
        <taxon>Pecora</taxon>
        <taxon>Cervidae</taxon>
        <taxon>Odocoileinae</taxon>
        <taxon>Rangifer</taxon>
    </lineage>
</organism>